<dbReference type="PIRSF" id="PIRSF018425">
    <property type="entry name" value="PolyA_polymerase"/>
    <property type="match status" value="1"/>
</dbReference>
<feature type="compositionally biased region" description="Low complexity" evidence="16">
    <location>
        <begin position="626"/>
        <end position="653"/>
    </location>
</feature>
<evidence type="ECO:0000256" key="15">
    <source>
        <dbReference type="PIRSR" id="PIRSR018425-2"/>
    </source>
</evidence>
<dbReference type="InterPro" id="IPR011068">
    <property type="entry name" value="NuclTrfase_I-like_C"/>
</dbReference>
<comment type="cofactor">
    <cofactor evidence="1">
        <name>Mn(2+)</name>
        <dbReference type="ChEBI" id="CHEBI:29035"/>
    </cofactor>
</comment>
<dbReference type="STRING" id="139420.A0A371DMN8"/>
<keyword evidence="21" id="KW-1185">Reference proteome</keyword>
<dbReference type="Pfam" id="PF20750">
    <property type="entry name" value="PAP_NTPase"/>
    <property type="match status" value="1"/>
</dbReference>
<dbReference type="InterPro" id="IPR048840">
    <property type="entry name" value="PolA_pol_NTPase"/>
</dbReference>
<evidence type="ECO:0000256" key="2">
    <source>
        <dbReference type="ARBA" id="ARBA00004123"/>
    </source>
</evidence>
<dbReference type="InterPro" id="IPR007010">
    <property type="entry name" value="PolA_pol_RNA-bd_dom"/>
</dbReference>
<dbReference type="Pfam" id="PF04926">
    <property type="entry name" value="PAP_RNA-bind"/>
    <property type="match status" value="1"/>
</dbReference>
<dbReference type="Pfam" id="PF04928">
    <property type="entry name" value="PAP_central"/>
    <property type="match status" value="1"/>
</dbReference>
<evidence type="ECO:0000259" key="18">
    <source>
        <dbReference type="Pfam" id="PF04928"/>
    </source>
</evidence>
<feature type="region of interest" description="Disordered" evidence="16">
    <location>
        <begin position="586"/>
        <end position="653"/>
    </location>
</feature>
<dbReference type="FunFam" id="1.10.1410.10:FF:000001">
    <property type="entry name" value="Putative poly(A) polymerase gamma"/>
    <property type="match status" value="1"/>
</dbReference>
<evidence type="ECO:0000259" key="19">
    <source>
        <dbReference type="Pfam" id="PF20750"/>
    </source>
</evidence>
<feature type="binding site" evidence="14">
    <location>
        <begin position="153"/>
        <end position="155"/>
    </location>
    <ligand>
        <name>ATP</name>
        <dbReference type="ChEBI" id="CHEBI:30616"/>
    </ligand>
</feature>
<dbReference type="CDD" id="cd05402">
    <property type="entry name" value="NT_PAP_TUTase"/>
    <property type="match status" value="1"/>
</dbReference>
<dbReference type="PANTHER" id="PTHR10682">
    <property type="entry name" value="POLY A POLYMERASE"/>
    <property type="match status" value="1"/>
</dbReference>
<evidence type="ECO:0000256" key="14">
    <source>
        <dbReference type="PIRSR" id="PIRSR018425-1"/>
    </source>
</evidence>
<keyword evidence="8 13" id="KW-0067">ATP-binding</keyword>
<feature type="binding site" evidence="14">
    <location>
        <begin position="299"/>
        <end position="300"/>
    </location>
    <ligand>
        <name>ATP</name>
        <dbReference type="ChEBI" id="CHEBI:30616"/>
    </ligand>
</feature>
<keyword evidence="12 13" id="KW-0539">Nucleus</keyword>
<keyword evidence="6 15" id="KW-0479">Metal-binding</keyword>
<feature type="binding site" evidence="14">
    <location>
        <position position="281"/>
    </location>
    <ligand>
        <name>ATP</name>
        <dbReference type="ChEBI" id="CHEBI:30616"/>
    </ligand>
</feature>
<protein>
    <recommendedName>
        <fullName evidence="13">Poly(A) polymerase</fullName>
        <ecNumber evidence="13">2.7.7.19</ecNumber>
    </recommendedName>
</protein>
<evidence type="ECO:0000256" key="6">
    <source>
        <dbReference type="ARBA" id="ARBA00022723"/>
    </source>
</evidence>
<feature type="binding site" evidence="15">
    <location>
        <position position="220"/>
    </location>
    <ligand>
        <name>Mg(2+)</name>
        <dbReference type="ChEBI" id="CHEBI:18420"/>
        <label>2</label>
        <note>catalytic</note>
    </ligand>
</feature>
<name>A0A371DMN8_9APHY</name>
<dbReference type="PANTHER" id="PTHR10682:SF10">
    <property type="entry name" value="POLYNUCLEOTIDE ADENYLYLTRANSFERASE"/>
    <property type="match status" value="1"/>
</dbReference>
<dbReference type="Gene3D" id="1.10.1410.10">
    <property type="match status" value="1"/>
</dbReference>
<dbReference type="FunFam" id="3.30.70.590:FF:000003">
    <property type="entry name" value="Poly(A) polymerase"/>
    <property type="match status" value="1"/>
</dbReference>
<evidence type="ECO:0000256" key="1">
    <source>
        <dbReference type="ARBA" id="ARBA00001936"/>
    </source>
</evidence>
<dbReference type="EMBL" id="KZ857386">
    <property type="protein sequence ID" value="RDX53809.1"/>
    <property type="molecule type" value="Genomic_DNA"/>
</dbReference>
<evidence type="ECO:0000256" key="5">
    <source>
        <dbReference type="ARBA" id="ARBA00022679"/>
    </source>
</evidence>
<evidence type="ECO:0000313" key="21">
    <source>
        <dbReference type="Proteomes" id="UP000256964"/>
    </source>
</evidence>
<dbReference type="InterPro" id="IPR007012">
    <property type="entry name" value="PolA_pol_cen_dom"/>
</dbReference>
<reference evidence="20 21" key="1">
    <citation type="journal article" date="2018" name="Biotechnol. Biofuels">
        <title>Integrative visual omics of the white-rot fungus Polyporus brumalis exposes the biotechnological potential of its oxidative enzymes for delignifying raw plant biomass.</title>
        <authorList>
            <person name="Miyauchi S."/>
            <person name="Rancon A."/>
            <person name="Drula E."/>
            <person name="Hage H."/>
            <person name="Chaduli D."/>
            <person name="Favel A."/>
            <person name="Grisel S."/>
            <person name="Henrissat B."/>
            <person name="Herpoel-Gimbert I."/>
            <person name="Ruiz-Duenas F.J."/>
            <person name="Chevret D."/>
            <person name="Hainaut M."/>
            <person name="Lin J."/>
            <person name="Wang M."/>
            <person name="Pangilinan J."/>
            <person name="Lipzen A."/>
            <person name="Lesage-Meessen L."/>
            <person name="Navarro D."/>
            <person name="Riley R."/>
            <person name="Grigoriev I.V."/>
            <person name="Zhou S."/>
            <person name="Raouche S."/>
            <person name="Rosso M.N."/>
        </authorList>
    </citation>
    <scope>NUCLEOTIDE SEQUENCE [LARGE SCALE GENOMIC DNA]</scope>
    <source>
        <strain evidence="20 21">BRFM 1820</strain>
    </source>
</reference>
<dbReference type="GO" id="GO:0046872">
    <property type="term" value="F:metal ion binding"/>
    <property type="evidence" value="ECO:0007669"/>
    <property type="project" value="UniProtKB-KW"/>
</dbReference>
<dbReference type="InterPro" id="IPR014492">
    <property type="entry name" value="PolyA_polymerase"/>
</dbReference>
<dbReference type="FunFam" id="3.30.460.10:FF:000002">
    <property type="entry name" value="Poly(A) polymerase alpha, putative"/>
    <property type="match status" value="1"/>
</dbReference>
<dbReference type="GO" id="GO:0005634">
    <property type="term" value="C:nucleus"/>
    <property type="evidence" value="ECO:0007669"/>
    <property type="project" value="UniProtKB-SubCell"/>
</dbReference>
<dbReference type="Gene3D" id="3.30.460.10">
    <property type="entry name" value="Beta Polymerase, domain 2"/>
    <property type="match status" value="1"/>
</dbReference>
<feature type="domain" description="Poly(A) polymerase RNA-binding" evidence="17">
    <location>
        <begin position="419"/>
        <end position="586"/>
    </location>
</feature>
<feature type="domain" description="Poly(A) polymerase central" evidence="18">
    <location>
        <begin position="272"/>
        <end position="416"/>
    </location>
</feature>
<keyword evidence="10" id="KW-0694">RNA-binding</keyword>
<gene>
    <name evidence="20" type="ORF">OH76DRAFT_1398948</name>
</gene>
<comment type="similarity">
    <text evidence="3 13">Belongs to the poly(A) polymerase family.</text>
</comment>
<proteinExistence type="inferred from homology"/>
<evidence type="ECO:0000256" key="12">
    <source>
        <dbReference type="ARBA" id="ARBA00023242"/>
    </source>
</evidence>
<dbReference type="Proteomes" id="UP000256964">
    <property type="component" value="Unassembled WGS sequence"/>
</dbReference>
<comment type="subcellular location">
    <subcellularLocation>
        <location evidence="2 13">Nucleus</location>
    </subcellularLocation>
</comment>
<evidence type="ECO:0000256" key="9">
    <source>
        <dbReference type="ARBA" id="ARBA00022842"/>
    </source>
</evidence>
<dbReference type="SUPFAM" id="SSF55003">
    <property type="entry name" value="PAP/Archaeal CCA-adding enzyme, C-terminal domain"/>
    <property type="match status" value="1"/>
</dbReference>
<evidence type="ECO:0000256" key="7">
    <source>
        <dbReference type="ARBA" id="ARBA00022741"/>
    </source>
</evidence>
<organism evidence="20 21">
    <name type="scientific">Lentinus brumalis</name>
    <dbReference type="NCBI Taxonomy" id="2498619"/>
    <lineage>
        <taxon>Eukaryota</taxon>
        <taxon>Fungi</taxon>
        <taxon>Dikarya</taxon>
        <taxon>Basidiomycota</taxon>
        <taxon>Agaricomycotina</taxon>
        <taxon>Agaricomycetes</taxon>
        <taxon>Polyporales</taxon>
        <taxon>Polyporaceae</taxon>
        <taxon>Lentinus</taxon>
    </lineage>
</organism>
<comment type="catalytic activity">
    <reaction evidence="13">
        <text>RNA(n) + ATP = RNA(n)-3'-adenine ribonucleotide + diphosphate</text>
        <dbReference type="Rhea" id="RHEA:11332"/>
        <dbReference type="Rhea" id="RHEA-COMP:14527"/>
        <dbReference type="Rhea" id="RHEA-COMP:17347"/>
        <dbReference type="ChEBI" id="CHEBI:30616"/>
        <dbReference type="ChEBI" id="CHEBI:33019"/>
        <dbReference type="ChEBI" id="CHEBI:140395"/>
        <dbReference type="ChEBI" id="CHEBI:173115"/>
        <dbReference type="EC" id="2.7.7.19"/>
    </reaction>
</comment>
<feature type="region of interest" description="Disordered" evidence="16">
    <location>
        <begin position="1"/>
        <end position="50"/>
    </location>
</feature>
<comment type="cofactor">
    <cofactor evidence="15">
        <name>Mg(2+)</name>
        <dbReference type="ChEBI" id="CHEBI:18420"/>
    </cofactor>
    <text evidence="15">Binds 2 magnesium ions. Also active with manganese.</text>
</comment>
<evidence type="ECO:0000256" key="4">
    <source>
        <dbReference type="ARBA" id="ARBA00022664"/>
    </source>
</evidence>
<sequence>MSEHKSSTSSAVRESRRAGARGLFGNGRARQGRAGVRRRSLPPLSPRPPYGHRCRLSFLPQLANMATANQGYLGVTPPISTAESNPREKEVTVTLMEELRRQGVFESEEESKTREIVLGRMAALVKKFVQRVSLTRGLSEAAAKAAGGKIYTFGSYRLGVHGPGTDIDTLVVVPRHVTREDFHGVLEGMLRETEGVTEVSGVPEAFVPIIKTEMSGIPIDLLFAQLNLPSIPDDLDLSDDNLLRNLDERCVRSLNGSRVINEILRLVPNVSVFRDALRCIKLWAQRRAIYSNVNGFLGGVAWAMLVARICQLYPNAVAGAIVSRFFIIMHRWSWPQPVLLKPIEDGPLQVRVWNPKLYPQDRNHRMPIITPAYPSMCATHNVMASTQHIMTEEFKRGSEIVDQIINGEAEWSALFVKHDFFFRYKFYLQVVSSSPSLEIQNKWSGTVESKMRQLVMRLEYVDALKLAHPFTKGIESVYYCLSEEEAQAISRGEVPEAVARRKKEDIEGKEGAKIMYTTSFFVGLAIKPKEAGATGPRKLDISFPTNEFQKMVKGWDGYDESQMHIQIRHIKHTSLPDFCFEPGERDAVARPKKRSRGAKDSPAPAAKRSRTESAVPEESPLKRSVTTSQTRSSATPAPATSSATAMAELPHSAQASDAIDSFAIAASA</sequence>
<dbReference type="GO" id="GO:1990817">
    <property type="term" value="F:poly(A) RNA polymerase activity"/>
    <property type="evidence" value="ECO:0007669"/>
    <property type="project" value="UniProtKB-UniRule"/>
</dbReference>
<keyword evidence="4 13" id="KW-0507">mRNA processing</keyword>
<dbReference type="SUPFAM" id="SSF81301">
    <property type="entry name" value="Nucleotidyltransferase"/>
    <property type="match status" value="1"/>
</dbReference>
<keyword evidence="5 13" id="KW-0808">Transferase</keyword>
<feature type="binding site" evidence="15">
    <location>
        <position position="166"/>
    </location>
    <ligand>
        <name>Mg(2+)</name>
        <dbReference type="ChEBI" id="CHEBI:18420"/>
        <label>2</label>
        <note>catalytic</note>
    </ligand>
</feature>
<dbReference type="OrthoDB" id="412748at2759"/>
<feature type="binding site" evidence="14">
    <location>
        <position position="290"/>
    </location>
    <ligand>
        <name>ATP</name>
        <dbReference type="ChEBI" id="CHEBI:30616"/>
    </ligand>
</feature>
<evidence type="ECO:0000256" key="10">
    <source>
        <dbReference type="ARBA" id="ARBA00022884"/>
    </source>
</evidence>
<evidence type="ECO:0000256" key="3">
    <source>
        <dbReference type="ARBA" id="ARBA00010912"/>
    </source>
</evidence>
<dbReference type="EC" id="2.7.7.19" evidence="13"/>
<dbReference type="GO" id="GO:0006397">
    <property type="term" value="P:mRNA processing"/>
    <property type="evidence" value="ECO:0007669"/>
    <property type="project" value="UniProtKB-KW"/>
</dbReference>
<keyword evidence="11" id="KW-0464">Manganese</keyword>
<dbReference type="SUPFAM" id="SSF81631">
    <property type="entry name" value="PAP/OAS1 substrate-binding domain"/>
    <property type="match status" value="1"/>
</dbReference>
<feature type="binding site" evidence="15">
    <location>
        <position position="168"/>
    </location>
    <ligand>
        <name>Mg(2+)</name>
        <dbReference type="ChEBI" id="CHEBI:18420"/>
        <label>1</label>
        <note>catalytic</note>
    </ligand>
</feature>
<evidence type="ECO:0000256" key="8">
    <source>
        <dbReference type="ARBA" id="ARBA00022840"/>
    </source>
</evidence>
<feature type="binding site" evidence="14">
    <location>
        <begin position="166"/>
        <end position="168"/>
    </location>
    <ligand>
        <name>ATP</name>
        <dbReference type="ChEBI" id="CHEBI:30616"/>
    </ligand>
</feature>
<dbReference type="GO" id="GO:0005524">
    <property type="term" value="F:ATP binding"/>
    <property type="evidence" value="ECO:0007669"/>
    <property type="project" value="UniProtKB-UniRule"/>
</dbReference>
<feature type="binding site" evidence="15">
    <location>
        <position position="166"/>
    </location>
    <ligand>
        <name>Mg(2+)</name>
        <dbReference type="ChEBI" id="CHEBI:18420"/>
        <label>1</label>
        <note>catalytic</note>
    </ligand>
</feature>
<keyword evidence="7 13" id="KW-0547">Nucleotide-binding</keyword>
<evidence type="ECO:0000313" key="20">
    <source>
        <dbReference type="EMBL" id="RDX53809.1"/>
    </source>
</evidence>
<dbReference type="GO" id="GO:0031123">
    <property type="term" value="P:RNA 3'-end processing"/>
    <property type="evidence" value="ECO:0007669"/>
    <property type="project" value="InterPro"/>
</dbReference>
<dbReference type="GO" id="GO:0003723">
    <property type="term" value="F:RNA binding"/>
    <property type="evidence" value="ECO:0007669"/>
    <property type="project" value="UniProtKB-UniRule"/>
</dbReference>
<evidence type="ECO:0000259" key="17">
    <source>
        <dbReference type="Pfam" id="PF04926"/>
    </source>
</evidence>
<dbReference type="InterPro" id="IPR043519">
    <property type="entry name" value="NT_sf"/>
</dbReference>
<dbReference type="AlphaFoldDB" id="A0A371DMN8"/>
<feature type="domain" description="Poly(A) polymerase nucleotidyltransferase" evidence="19">
    <location>
        <begin position="74"/>
        <end position="267"/>
    </location>
</feature>
<evidence type="ECO:0000256" key="13">
    <source>
        <dbReference type="PIRNR" id="PIRNR018425"/>
    </source>
</evidence>
<evidence type="ECO:0000256" key="16">
    <source>
        <dbReference type="SAM" id="MobiDB-lite"/>
    </source>
</evidence>
<feature type="binding site" evidence="14">
    <location>
        <position position="220"/>
    </location>
    <ligand>
        <name>ATP</name>
        <dbReference type="ChEBI" id="CHEBI:30616"/>
    </ligand>
</feature>
<comment type="function">
    <text evidence="13">Polymerase that creates the 3'-poly(A) tail of mRNA's.</text>
</comment>
<feature type="binding site" evidence="15">
    <location>
        <position position="168"/>
    </location>
    <ligand>
        <name>Mg(2+)</name>
        <dbReference type="ChEBI" id="CHEBI:18420"/>
        <label>2</label>
        <note>catalytic</note>
    </ligand>
</feature>
<keyword evidence="9 15" id="KW-0460">Magnesium</keyword>
<dbReference type="Gene3D" id="3.30.70.590">
    <property type="entry name" value="Poly(A) polymerase predicted RNA binding domain"/>
    <property type="match status" value="1"/>
</dbReference>
<accession>A0A371DMN8</accession>
<evidence type="ECO:0000256" key="11">
    <source>
        <dbReference type="ARBA" id="ARBA00023211"/>
    </source>
</evidence>